<feature type="domain" description="Phosphodiester glycosidase" evidence="1">
    <location>
        <begin position="67"/>
        <end position="227"/>
    </location>
</feature>
<keyword evidence="2" id="KW-0378">Hydrolase</keyword>
<dbReference type="GO" id="GO:0016798">
    <property type="term" value="F:hydrolase activity, acting on glycosyl bonds"/>
    <property type="evidence" value="ECO:0007669"/>
    <property type="project" value="UniProtKB-KW"/>
</dbReference>
<organism evidence="2 3">
    <name type="scientific">Planktothricoides raciborskii FACHB-1370</name>
    <dbReference type="NCBI Taxonomy" id="2949576"/>
    <lineage>
        <taxon>Bacteria</taxon>
        <taxon>Bacillati</taxon>
        <taxon>Cyanobacteriota</taxon>
        <taxon>Cyanophyceae</taxon>
        <taxon>Oscillatoriophycideae</taxon>
        <taxon>Oscillatoriales</taxon>
        <taxon>Oscillatoriaceae</taxon>
        <taxon>Planktothricoides</taxon>
    </lineage>
</organism>
<proteinExistence type="predicted"/>
<evidence type="ECO:0000313" key="2">
    <source>
        <dbReference type="EMBL" id="MBD2546989.1"/>
    </source>
</evidence>
<dbReference type="EMBL" id="JACJSK010000054">
    <property type="protein sequence ID" value="MBD2546989.1"/>
    <property type="molecule type" value="Genomic_DNA"/>
</dbReference>
<dbReference type="InterPro" id="IPR018711">
    <property type="entry name" value="NAGPA"/>
</dbReference>
<dbReference type="PANTHER" id="PTHR40446">
    <property type="entry name" value="N-ACETYLGLUCOSAMINE-1-PHOSPHODIESTER ALPHA-N-ACETYLGLUCOSAMINIDASE"/>
    <property type="match status" value="1"/>
</dbReference>
<sequence length="266" mass="29589">MTTLNKKQPIALEHKTLKDISFYQVTIDLNDPENLLTIGLANNATQANNSRSTKGDEPFATMVARSRAAVVVNGTFFSIDAQKQVMGNMVAGGKFLKYRPWENYGTTLGVKAGNQLEMKTARIEGRPQWQEHWFSITSGPRLLKDGKIWLAPKSEGFRDPSVLNIAYRTAIGFSTQKKLLFLVAFLVPLSLQEEATMMQEIGCDQAMNLDGGSSEALAYHGNILIAPESLLTNVIVAYDRKFPAPKALKTSWEQFQRGDQSEIPKF</sequence>
<keyword evidence="2" id="KW-0326">Glycosidase</keyword>
<keyword evidence="3" id="KW-1185">Reference proteome</keyword>
<comment type="caution">
    <text evidence="2">The sequence shown here is derived from an EMBL/GenBank/DDBJ whole genome shotgun (WGS) entry which is preliminary data.</text>
</comment>
<evidence type="ECO:0000313" key="3">
    <source>
        <dbReference type="Proteomes" id="UP000641954"/>
    </source>
</evidence>
<gene>
    <name evidence="2" type="ORF">H6G72_24800</name>
</gene>
<accession>A0ABR8ELM6</accession>
<dbReference type="Pfam" id="PF09992">
    <property type="entry name" value="NAGPA"/>
    <property type="match status" value="1"/>
</dbReference>
<reference evidence="2 3" key="1">
    <citation type="journal article" date="2020" name="ISME J.">
        <title>Comparative genomics reveals insights into cyanobacterial evolution and habitat adaptation.</title>
        <authorList>
            <person name="Chen M.Y."/>
            <person name="Teng W.K."/>
            <person name="Zhao L."/>
            <person name="Hu C.X."/>
            <person name="Zhou Y.K."/>
            <person name="Han B.P."/>
            <person name="Song L.R."/>
            <person name="Shu W.S."/>
        </authorList>
    </citation>
    <scope>NUCLEOTIDE SEQUENCE [LARGE SCALE GENOMIC DNA]</scope>
    <source>
        <strain evidence="2 3">FACHB-1370</strain>
    </source>
</reference>
<name>A0ABR8ELM6_9CYAN</name>
<evidence type="ECO:0000259" key="1">
    <source>
        <dbReference type="Pfam" id="PF09992"/>
    </source>
</evidence>
<dbReference type="Proteomes" id="UP000641954">
    <property type="component" value="Unassembled WGS sequence"/>
</dbReference>
<protein>
    <submittedName>
        <fullName evidence="2">Phosphodiester glycosidase family protein</fullName>
    </submittedName>
</protein>
<dbReference type="PANTHER" id="PTHR40446:SF2">
    <property type="entry name" value="N-ACETYLGLUCOSAMINE-1-PHOSPHODIESTER ALPHA-N-ACETYLGLUCOSAMINIDASE"/>
    <property type="match status" value="1"/>
</dbReference>